<dbReference type="InterPro" id="IPR004105">
    <property type="entry name" value="CheA-like_dim"/>
</dbReference>
<dbReference type="Proteomes" id="UP000531251">
    <property type="component" value="Unassembled WGS sequence"/>
</dbReference>
<dbReference type="GO" id="GO:0005737">
    <property type="term" value="C:cytoplasm"/>
    <property type="evidence" value="ECO:0007669"/>
    <property type="project" value="InterPro"/>
</dbReference>
<evidence type="ECO:0000256" key="7">
    <source>
        <dbReference type="ARBA" id="ARBA00023012"/>
    </source>
</evidence>
<dbReference type="Gene3D" id="1.10.287.560">
    <property type="entry name" value="Histidine kinase CheA-like, homodimeric domain"/>
    <property type="match status" value="1"/>
</dbReference>
<reference evidence="13 14" key="1">
    <citation type="submission" date="2020-03" db="EMBL/GenBank/DDBJ databases">
        <title>Genomic Encyclopedia of Type Strains, Phase IV (KMG-IV): sequencing the most valuable type-strain genomes for metagenomic binning, comparative biology and taxonomic classification.</title>
        <authorList>
            <person name="Goeker M."/>
        </authorList>
    </citation>
    <scope>NUCLEOTIDE SEQUENCE [LARGE SCALE GENOMIC DNA]</scope>
    <source>
        <strain evidence="13 14">DSM 7225</strain>
    </source>
</reference>
<dbReference type="InterPro" id="IPR051315">
    <property type="entry name" value="Bact_Chemotaxis_CheA"/>
</dbReference>
<dbReference type="EC" id="2.7.13.3" evidence="2"/>
<evidence type="ECO:0000259" key="10">
    <source>
        <dbReference type="PROSITE" id="PS50109"/>
    </source>
</evidence>
<dbReference type="Gene3D" id="2.30.30.40">
    <property type="entry name" value="SH3 Domains"/>
    <property type="match status" value="1"/>
</dbReference>
<keyword evidence="7" id="KW-0902">Two-component regulatory system</keyword>
<proteinExistence type="predicted"/>
<dbReference type="InterPro" id="IPR037006">
    <property type="entry name" value="CheA-like_homodim_sf"/>
</dbReference>
<dbReference type="SUPFAM" id="SSF55874">
    <property type="entry name" value="ATPase domain of HSP90 chaperone/DNA topoisomerase II/histidine kinase"/>
    <property type="match status" value="1"/>
</dbReference>
<keyword evidence="5 13" id="KW-0808">Transferase</keyword>
<dbReference type="Pfam" id="PF01584">
    <property type="entry name" value="CheW"/>
    <property type="match status" value="1"/>
</dbReference>
<dbReference type="InterPro" id="IPR036890">
    <property type="entry name" value="HATPase_C_sf"/>
</dbReference>
<dbReference type="AlphaFoldDB" id="A0A7X6BCQ6"/>
<dbReference type="GO" id="GO:0000155">
    <property type="term" value="F:phosphorelay sensor kinase activity"/>
    <property type="evidence" value="ECO:0007669"/>
    <property type="project" value="InterPro"/>
</dbReference>
<dbReference type="InterPro" id="IPR002545">
    <property type="entry name" value="CheW-lke_dom"/>
</dbReference>
<dbReference type="GO" id="GO:0006935">
    <property type="term" value="P:chemotaxis"/>
    <property type="evidence" value="ECO:0007669"/>
    <property type="project" value="InterPro"/>
</dbReference>
<keyword evidence="6 13" id="KW-0418">Kinase</keyword>
<dbReference type="Gene3D" id="1.20.120.160">
    <property type="entry name" value="HPT domain"/>
    <property type="match status" value="1"/>
</dbReference>
<comment type="catalytic activity">
    <reaction evidence="1">
        <text>ATP + protein L-histidine = ADP + protein N-phospho-L-histidine.</text>
        <dbReference type="EC" id="2.7.13.3"/>
    </reaction>
</comment>
<dbReference type="PRINTS" id="PR00344">
    <property type="entry name" value="BCTRLSENSOR"/>
</dbReference>
<dbReference type="PANTHER" id="PTHR43395">
    <property type="entry name" value="SENSOR HISTIDINE KINASE CHEA"/>
    <property type="match status" value="1"/>
</dbReference>
<dbReference type="InterPro" id="IPR036097">
    <property type="entry name" value="HisK_dim/P_sf"/>
</dbReference>
<dbReference type="Pfam" id="PF02895">
    <property type="entry name" value="H-kinase_dim"/>
    <property type="match status" value="1"/>
</dbReference>
<comment type="caution">
    <text evidence="13">The sequence shown here is derived from an EMBL/GenBank/DDBJ whole genome shotgun (WGS) entry which is preliminary data.</text>
</comment>
<evidence type="ECO:0000256" key="4">
    <source>
        <dbReference type="ARBA" id="ARBA00022553"/>
    </source>
</evidence>
<dbReference type="PROSITE" id="PS50851">
    <property type="entry name" value="CHEW"/>
    <property type="match status" value="1"/>
</dbReference>
<feature type="domain" description="HPt" evidence="12">
    <location>
        <begin position="1"/>
        <end position="101"/>
    </location>
</feature>
<dbReference type="Gene3D" id="3.30.565.10">
    <property type="entry name" value="Histidine kinase-like ATPase, C-terminal domain"/>
    <property type="match status" value="1"/>
</dbReference>
<dbReference type="SUPFAM" id="SSF47226">
    <property type="entry name" value="Histidine-containing phosphotransfer domain, HPT domain"/>
    <property type="match status" value="1"/>
</dbReference>
<dbReference type="SMART" id="SM00260">
    <property type="entry name" value="CheW"/>
    <property type="match status" value="1"/>
</dbReference>
<dbReference type="Pfam" id="PF02518">
    <property type="entry name" value="HATPase_c"/>
    <property type="match status" value="1"/>
</dbReference>
<evidence type="ECO:0000259" key="11">
    <source>
        <dbReference type="PROSITE" id="PS50851"/>
    </source>
</evidence>
<dbReference type="PROSITE" id="PS50109">
    <property type="entry name" value="HIS_KIN"/>
    <property type="match status" value="1"/>
</dbReference>
<evidence type="ECO:0000256" key="3">
    <source>
        <dbReference type="ARBA" id="ARBA00021495"/>
    </source>
</evidence>
<gene>
    <name evidence="13" type="ORF">GGR89_002163</name>
</gene>
<sequence>MDDLLQDFIAETRETLEALSGEIVAWESQPDDRARLDAIFRFVHTVKGSCGFLDLPRLERLAHAAEDVLAQVRDGARVPDRALVNAVLAVVDRIGEIVEAIDAGAALDDSGEELLIAALAEGSEEIVLPSPVAQRAPSRSVRLGVDLLDRMMSGMSEMVLARNELARRLRVGEIDPAVEAALERLSLTVGEMRDTVTRTRMQKIDALFSPLPRMVRDTAAGLGKSVALQIEGSDVELDREMIEVMRDPLVHIIRNAIDHGIEAPAERRAAGKREVGRLCVSARQSGNQIIIEIADDGRGVDVARLVQKLAASGIRSERDLHALSDAAKLELMFHPGLSSKDIVSEVSGRGVGMDVVKASIDQIGGRVELDNVPGKGLRIAIHVPLTLSIISAIIVGAGQQRFAIPRQSIEEIVSERGEAIRIDQLGGTPIATVRERRMPLLDLGHLLELCPDRERHGPRMLVIVGAGAGSYALAVDEVHDNEELVIKPASPAVMATGIYAGQTLPDSGLPMLLLDSAGMARVGGLDFSRDLSAAFGDVIEEAAVPGLPALLFDDLDGVRRAVPLAAVDRVEKVSAAQVHLAAGSHRLAIDGRIVPLAMQGALDGRERLSVLRLKDEDAEVAYAIDEAIEIVTLPAEIAPARAPGAAMGVALVEGEQIEVLDVLWVFDMHVDRVAAEDAPLCLLAGDKDGWLATFVRPLLETAGYRVAASLAPGEIPAVVLAADAADPGTPAAPVVRLRRKRQAEPGDDSVYRYDRAGLLFALEARVGARGGC</sequence>
<dbReference type="SUPFAM" id="SSF47384">
    <property type="entry name" value="Homodimeric domain of signal transducing histidine kinase"/>
    <property type="match status" value="1"/>
</dbReference>
<dbReference type="CDD" id="cd00088">
    <property type="entry name" value="HPT"/>
    <property type="match status" value="1"/>
</dbReference>
<dbReference type="Pfam" id="PF01627">
    <property type="entry name" value="Hpt"/>
    <property type="match status" value="1"/>
</dbReference>
<keyword evidence="14" id="KW-1185">Reference proteome</keyword>
<evidence type="ECO:0000256" key="2">
    <source>
        <dbReference type="ARBA" id="ARBA00012438"/>
    </source>
</evidence>
<evidence type="ECO:0000259" key="12">
    <source>
        <dbReference type="PROSITE" id="PS50894"/>
    </source>
</evidence>
<dbReference type="InterPro" id="IPR036641">
    <property type="entry name" value="HPT_dom_sf"/>
</dbReference>
<dbReference type="InterPro" id="IPR005467">
    <property type="entry name" value="His_kinase_dom"/>
</dbReference>
<organism evidence="13 14">
    <name type="scientific">Sphingomonas trueperi</name>
    <dbReference type="NCBI Taxonomy" id="53317"/>
    <lineage>
        <taxon>Bacteria</taxon>
        <taxon>Pseudomonadati</taxon>
        <taxon>Pseudomonadota</taxon>
        <taxon>Alphaproteobacteria</taxon>
        <taxon>Sphingomonadales</taxon>
        <taxon>Sphingomonadaceae</taxon>
        <taxon>Sphingomonas</taxon>
    </lineage>
</organism>
<dbReference type="SMART" id="SM00387">
    <property type="entry name" value="HATPase_c"/>
    <property type="match status" value="1"/>
</dbReference>
<feature type="domain" description="CheW-like" evidence="11">
    <location>
        <begin position="389"/>
        <end position="525"/>
    </location>
</feature>
<evidence type="ECO:0000256" key="6">
    <source>
        <dbReference type="ARBA" id="ARBA00022777"/>
    </source>
</evidence>
<evidence type="ECO:0000256" key="1">
    <source>
        <dbReference type="ARBA" id="ARBA00000085"/>
    </source>
</evidence>
<evidence type="ECO:0000313" key="14">
    <source>
        <dbReference type="Proteomes" id="UP000531251"/>
    </source>
</evidence>
<evidence type="ECO:0000256" key="8">
    <source>
        <dbReference type="ARBA" id="ARBA00035100"/>
    </source>
</evidence>
<dbReference type="InterPro" id="IPR003594">
    <property type="entry name" value="HATPase_dom"/>
</dbReference>
<evidence type="ECO:0000313" key="13">
    <source>
        <dbReference type="EMBL" id="NJB97848.1"/>
    </source>
</evidence>
<dbReference type="SMART" id="SM01231">
    <property type="entry name" value="H-kinase_dim"/>
    <property type="match status" value="1"/>
</dbReference>
<dbReference type="FunFam" id="3.30.565.10:FF:000016">
    <property type="entry name" value="Chemotaxis protein CheA, putative"/>
    <property type="match status" value="1"/>
</dbReference>
<feature type="domain" description="Histidine kinase" evidence="10">
    <location>
        <begin position="146"/>
        <end position="387"/>
    </location>
</feature>
<dbReference type="InterPro" id="IPR008207">
    <property type="entry name" value="Sig_transdc_His_kin_Hpt_dom"/>
</dbReference>
<feature type="modified residue" description="Phosphohistidine" evidence="9">
    <location>
        <position position="44"/>
    </location>
</feature>
<evidence type="ECO:0000256" key="5">
    <source>
        <dbReference type="ARBA" id="ARBA00022679"/>
    </source>
</evidence>
<dbReference type="SUPFAM" id="SSF50341">
    <property type="entry name" value="CheW-like"/>
    <property type="match status" value="2"/>
</dbReference>
<dbReference type="PROSITE" id="PS50894">
    <property type="entry name" value="HPT"/>
    <property type="match status" value="1"/>
</dbReference>
<name>A0A7X6BCQ6_9SPHN</name>
<dbReference type="EMBL" id="JAATJB010000005">
    <property type="protein sequence ID" value="NJB97848.1"/>
    <property type="molecule type" value="Genomic_DNA"/>
</dbReference>
<evidence type="ECO:0000256" key="9">
    <source>
        <dbReference type="PROSITE-ProRule" id="PRU00110"/>
    </source>
</evidence>
<dbReference type="RefSeq" id="WP_125977370.1">
    <property type="nucleotide sequence ID" value="NZ_BAAADY010000014.1"/>
</dbReference>
<comment type="function">
    <text evidence="8">Involved in the transmission of sensory signals from the chemoreceptors to the flagellar motors. CheA is autophosphorylated; it can transfer its phosphate group to either CheB or CheY.</text>
</comment>
<accession>A0A7X6BCQ6</accession>
<dbReference type="PANTHER" id="PTHR43395:SF1">
    <property type="entry name" value="CHEMOTAXIS PROTEIN CHEA"/>
    <property type="match status" value="1"/>
</dbReference>
<dbReference type="SMART" id="SM00073">
    <property type="entry name" value="HPT"/>
    <property type="match status" value="1"/>
</dbReference>
<dbReference type="InterPro" id="IPR004358">
    <property type="entry name" value="Sig_transdc_His_kin-like_C"/>
</dbReference>
<keyword evidence="4 9" id="KW-0597">Phosphoprotein</keyword>
<dbReference type="InterPro" id="IPR036061">
    <property type="entry name" value="CheW-like_dom_sf"/>
</dbReference>
<protein>
    <recommendedName>
        <fullName evidence="3">Chemotaxis protein CheA</fullName>
        <ecNumber evidence="2">2.7.13.3</ecNumber>
    </recommendedName>
</protein>